<feature type="non-terminal residue" evidence="2">
    <location>
        <position position="1"/>
    </location>
</feature>
<protein>
    <submittedName>
        <fullName evidence="2">Uncharacterized protein</fullName>
    </submittedName>
</protein>
<keyword evidence="3" id="KW-1185">Reference proteome</keyword>
<dbReference type="GeneID" id="64623393"/>
<sequence>ITERWLPHDPKYMQAVRYSQERQFIHLVEELEGLVVWCLFELSKANLAGTGRRLFDIQISDVLMDYHRLQDKYNRLTPLQNPPHPMLDYTKIVGYISLSEFSALKHSRHDILTKPWTVSANCEMATRYFKLVQSHEEIVRLNVKIKCLHCWVEHEDRTTLEAIDSLLADDPDSPLIAELKTLYAKHHRVNNNHHKQLQQIYTLDRYTGDRLPTDQTVTASNGDRDDKGSMNGPEDDAMNKEAMRLEDLV</sequence>
<feature type="non-terminal residue" evidence="2">
    <location>
        <position position="249"/>
    </location>
</feature>
<dbReference type="Proteomes" id="UP000807769">
    <property type="component" value="Unassembled WGS sequence"/>
</dbReference>
<organism evidence="2 3">
    <name type="scientific">Suillus subaureus</name>
    <dbReference type="NCBI Taxonomy" id="48587"/>
    <lineage>
        <taxon>Eukaryota</taxon>
        <taxon>Fungi</taxon>
        <taxon>Dikarya</taxon>
        <taxon>Basidiomycota</taxon>
        <taxon>Agaricomycotina</taxon>
        <taxon>Agaricomycetes</taxon>
        <taxon>Agaricomycetidae</taxon>
        <taxon>Boletales</taxon>
        <taxon>Suillineae</taxon>
        <taxon>Suillaceae</taxon>
        <taxon>Suillus</taxon>
    </lineage>
</organism>
<accession>A0A9P7E5K1</accession>
<dbReference type="EMBL" id="JABBWG010000030">
    <property type="protein sequence ID" value="KAG1811155.1"/>
    <property type="molecule type" value="Genomic_DNA"/>
</dbReference>
<reference evidence="2" key="1">
    <citation type="journal article" date="2020" name="New Phytol.">
        <title>Comparative genomics reveals dynamic genome evolution in host specialist ectomycorrhizal fungi.</title>
        <authorList>
            <person name="Lofgren L.A."/>
            <person name="Nguyen N.H."/>
            <person name="Vilgalys R."/>
            <person name="Ruytinx J."/>
            <person name="Liao H.L."/>
            <person name="Branco S."/>
            <person name="Kuo A."/>
            <person name="LaButti K."/>
            <person name="Lipzen A."/>
            <person name="Andreopoulos W."/>
            <person name="Pangilinan J."/>
            <person name="Riley R."/>
            <person name="Hundley H."/>
            <person name="Na H."/>
            <person name="Barry K."/>
            <person name="Grigoriev I.V."/>
            <person name="Stajich J.E."/>
            <person name="Kennedy P.G."/>
        </authorList>
    </citation>
    <scope>NUCLEOTIDE SEQUENCE</scope>
    <source>
        <strain evidence="2">MN1</strain>
    </source>
</reference>
<gene>
    <name evidence="2" type="ORF">BJ212DRAFT_1220656</name>
</gene>
<evidence type="ECO:0000313" key="2">
    <source>
        <dbReference type="EMBL" id="KAG1811155.1"/>
    </source>
</evidence>
<evidence type="ECO:0000313" key="3">
    <source>
        <dbReference type="Proteomes" id="UP000807769"/>
    </source>
</evidence>
<proteinExistence type="predicted"/>
<dbReference type="RefSeq" id="XP_041189815.1">
    <property type="nucleotide sequence ID" value="XM_041329376.1"/>
</dbReference>
<name>A0A9P7E5K1_9AGAM</name>
<comment type="caution">
    <text evidence="2">The sequence shown here is derived from an EMBL/GenBank/DDBJ whole genome shotgun (WGS) entry which is preliminary data.</text>
</comment>
<dbReference type="AlphaFoldDB" id="A0A9P7E5K1"/>
<dbReference type="OrthoDB" id="2505969at2759"/>
<evidence type="ECO:0000256" key="1">
    <source>
        <dbReference type="SAM" id="MobiDB-lite"/>
    </source>
</evidence>
<feature type="region of interest" description="Disordered" evidence="1">
    <location>
        <begin position="211"/>
        <end position="238"/>
    </location>
</feature>